<feature type="compositionally biased region" description="Low complexity" evidence="6">
    <location>
        <begin position="949"/>
        <end position="963"/>
    </location>
</feature>
<dbReference type="InterPro" id="IPR036322">
    <property type="entry name" value="WD40_repeat_dom_sf"/>
</dbReference>
<reference evidence="8 9" key="1">
    <citation type="submission" date="2021-02" db="EMBL/GenBank/DDBJ databases">
        <title>Variation within the Batrachochytrium salamandrivorans European outbreak.</title>
        <authorList>
            <person name="Kelly M."/>
            <person name="Pasmans F."/>
            <person name="Shea T.P."/>
            <person name="Munoz J.F."/>
            <person name="Carranza S."/>
            <person name="Cuomo C.A."/>
            <person name="Martel A."/>
        </authorList>
    </citation>
    <scope>NUCLEOTIDE SEQUENCE [LARGE SCALE GENOMIC DNA]</scope>
    <source>
        <strain evidence="8 9">AMFP18/2</strain>
    </source>
</reference>
<dbReference type="SMART" id="SM00320">
    <property type="entry name" value="WD40"/>
    <property type="match status" value="7"/>
</dbReference>
<feature type="compositionally biased region" description="Low complexity" evidence="6">
    <location>
        <begin position="1112"/>
        <end position="1133"/>
    </location>
</feature>
<evidence type="ECO:0000256" key="3">
    <source>
        <dbReference type="ARBA" id="ARBA00023117"/>
    </source>
</evidence>
<feature type="region of interest" description="Disordered" evidence="6">
    <location>
        <begin position="976"/>
        <end position="1159"/>
    </location>
</feature>
<dbReference type="Proteomes" id="UP001648503">
    <property type="component" value="Unassembled WGS sequence"/>
</dbReference>
<feature type="compositionally biased region" description="Polar residues" evidence="6">
    <location>
        <begin position="983"/>
        <end position="994"/>
    </location>
</feature>
<dbReference type="Gene3D" id="1.20.920.10">
    <property type="entry name" value="Bromodomain-like"/>
    <property type="match status" value="1"/>
</dbReference>
<feature type="compositionally biased region" description="Basic and acidic residues" evidence="6">
    <location>
        <begin position="1591"/>
        <end position="1602"/>
    </location>
</feature>
<feature type="compositionally biased region" description="Basic residues" evidence="6">
    <location>
        <begin position="1134"/>
        <end position="1146"/>
    </location>
</feature>
<dbReference type="PROSITE" id="PS00678">
    <property type="entry name" value="WD_REPEATS_1"/>
    <property type="match status" value="2"/>
</dbReference>
<feature type="repeat" description="WD" evidence="5">
    <location>
        <begin position="597"/>
        <end position="639"/>
    </location>
</feature>
<dbReference type="Pfam" id="PF00439">
    <property type="entry name" value="Bromodomain"/>
    <property type="match status" value="1"/>
</dbReference>
<evidence type="ECO:0000256" key="1">
    <source>
        <dbReference type="ARBA" id="ARBA00022574"/>
    </source>
</evidence>
<dbReference type="PROSITE" id="PS50014">
    <property type="entry name" value="BROMODOMAIN_2"/>
    <property type="match status" value="1"/>
</dbReference>
<proteinExistence type="predicted"/>
<feature type="compositionally biased region" description="Basic and acidic residues" evidence="6">
    <location>
        <begin position="934"/>
        <end position="945"/>
    </location>
</feature>
<dbReference type="InterPro" id="IPR001487">
    <property type="entry name" value="Bromodomain"/>
</dbReference>
<dbReference type="InterPro" id="IPR015943">
    <property type="entry name" value="WD40/YVTN_repeat-like_dom_sf"/>
</dbReference>
<dbReference type="Gene3D" id="2.130.10.10">
    <property type="entry name" value="YVTN repeat-like/Quinoprotein amine dehydrogenase"/>
    <property type="match status" value="3"/>
</dbReference>
<feature type="compositionally biased region" description="Low complexity" evidence="6">
    <location>
        <begin position="1561"/>
        <end position="1574"/>
    </location>
</feature>
<feature type="compositionally biased region" description="Polar residues" evidence="6">
    <location>
        <begin position="1675"/>
        <end position="1686"/>
    </location>
</feature>
<evidence type="ECO:0000256" key="2">
    <source>
        <dbReference type="ARBA" id="ARBA00022737"/>
    </source>
</evidence>
<dbReference type="InterPro" id="IPR006594">
    <property type="entry name" value="LisH"/>
</dbReference>
<feature type="region of interest" description="Disordered" evidence="6">
    <location>
        <begin position="889"/>
        <end position="963"/>
    </location>
</feature>
<comment type="caution">
    <text evidence="8">The sequence shown here is derived from an EMBL/GenBank/DDBJ whole genome shotgun (WGS) entry which is preliminary data.</text>
</comment>
<evidence type="ECO:0000256" key="4">
    <source>
        <dbReference type="PROSITE-ProRule" id="PRU00035"/>
    </source>
</evidence>
<organism evidence="8 9">
    <name type="scientific">Batrachochytrium salamandrivorans</name>
    <dbReference type="NCBI Taxonomy" id="1357716"/>
    <lineage>
        <taxon>Eukaryota</taxon>
        <taxon>Fungi</taxon>
        <taxon>Fungi incertae sedis</taxon>
        <taxon>Chytridiomycota</taxon>
        <taxon>Chytridiomycota incertae sedis</taxon>
        <taxon>Chytridiomycetes</taxon>
        <taxon>Rhizophydiales</taxon>
        <taxon>Rhizophydiales incertae sedis</taxon>
        <taxon>Batrachochytrium</taxon>
    </lineage>
</organism>
<feature type="domain" description="Bromo" evidence="7">
    <location>
        <begin position="1465"/>
        <end position="1527"/>
    </location>
</feature>
<feature type="region of interest" description="Disordered" evidence="6">
    <location>
        <begin position="1561"/>
        <end position="1722"/>
    </location>
</feature>
<protein>
    <recommendedName>
        <fullName evidence="7">Bromo domain-containing protein</fullName>
    </recommendedName>
</protein>
<dbReference type="PROSITE" id="PS50896">
    <property type="entry name" value="LISH"/>
    <property type="match status" value="1"/>
</dbReference>
<feature type="repeat" description="WD" evidence="5">
    <location>
        <begin position="293"/>
        <end position="327"/>
    </location>
</feature>
<keyword evidence="3 4" id="KW-0103">Bromodomain</keyword>
<dbReference type="SUPFAM" id="SSF47370">
    <property type="entry name" value="Bromodomain"/>
    <property type="match status" value="1"/>
</dbReference>
<dbReference type="SMART" id="SM00297">
    <property type="entry name" value="BROMO"/>
    <property type="match status" value="1"/>
</dbReference>
<keyword evidence="9" id="KW-1185">Reference proteome</keyword>
<dbReference type="PROSITE" id="PS50294">
    <property type="entry name" value="WD_REPEATS_REGION"/>
    <property type="match status" value="1"/>
</dbReference>
<evidence type="ECO:0000313" key="8">
    <source>
        <dbReference type="EMBL" id="KAH6600029.1"/>
    </source>
</evidence>
<feature type="region of interest" description="Disordered" evidence="6">
    <location>
        <begin position="839"/>
        <end position="866"/>
    </location>
</feature>
<feature type="compositionally biased region" description="Acidic residues" evidence="6">
    <location>
        <begin position="1057"/>
        <end position="1070"/>
    </location>
</feature>
<feature type="compositionally biased region" description="Basic residues" evidence="6">
    <location>
        <begin position="1012"/>
        <end position="1031"/>
    </location>
</feature>
<dbReference type="InterPro" id="IPR036427">
    <property type="entry name" value="Bromodomain-like_sf"/>
</dbReference>
<keyword evidence="1 5" id="KW-0853">WD repeat</keyword>
<accession>A0ABQ8FNS2</accession>
<evidence type="ECO:0000313" key="9">
    <source>
        <dbReference type="Proteomes" id="UP001648503"/>
    </source>
</evidence>
<dbReference type="Pfam" id="PF00400">
    <property type="entry name" value="WD40"/>
    <property type="match status" value="4"/>
</dbReference>
<dbReference type="InterPro" id="IPR001680">
    <property type="entry name" value="WD40_rpt"/>
</dbReference>
<feature type="compositionally biased region" description="Basic residues" evidence="6">
    <location>
        <begin position="1098"/>
        <end position="1111"/>
    </location>
</feature>
<dbReference type="PROSITE" id="PS50082">
    <property type="entry name" value="WD_REPEATS_2"/>
    <property type="match status" value="3"/>
</dbReference>
<feature type="repeat" description="WD" evidence="5">
    <location>
        <begin position="236"/>
        <end position="277"/>
    </location>
</feature>
<evidence type="ECO:0000259" key="7">
    <source>
        <dbReference type="PROSITE" id="PS50014"/>
    </source>
</evidence>
<keyword evidence="2" id="KW-0677">Repeat</keyword>
<dbReference type="PANTHER" id="PTHR16266">
    <property type="entry name" value="WD REPEAT DOMAIN 9"/>
    <property type="match status" value="1"/>
</dbReference>
<dbReference type="EMBL" id="JAFCIX010000051">
    <property type="protein sequence ID" value="KAH6600029.1"/>
    <property type="molecule type" value="Genomic_DNA"/>
</dbReference>
<name>A0ABQ8FNS2_9FUNG</name>
<dbReference type="InterPro" id="IPR052060">
    <property type="entry name" value="Bromo_WD_repeat"/>
</dbReference>
<evidence type="ECO:0000256" key="5">
    <source>
        <dbReference type="PROSITE-ProRule" id="PRU00221"/>
    </source>
</evidence>
<sequence>MDPCTLHQETLYLVARFLSSSGFNLTSATLENEIHQRQHPHTFHSTDTNNDRHISASSRSSAPGQPAHTRSLVNSNFHDLESASALQILPSTIDINGNIQLRSYSQLAERYSHTQPNELLHLVQLALTQIEFQISFPASLCSSIGATSLLQLTPESSIIPNTALKSTNTMSVQNIHPIDQYGTQLPNLKASSITKRSLHKLNIGVALSRFQLGARYLKRHFPSKFIGSRISKLISLRGHLAPVYSVIFDCTGTRLVTGGDDALVKVWSVESGWLMETIRGHQTYLPTNERVVIIDVALDHSNKHLATAANDNYIRIWNFETLTPMQSLLVGKEITTITFSPSPEEDNQCLLVTCVDSKSRVYMWDTTTQKFLANPIIIQGGTISRDQVTSSTFNRTGTKFATGGTDGIVYLFSILSRSLLVVGAESTSDTVSNAVNDVCGAHPKLIKQFDCHKSRIADVTFSNRGDRLLSGSKDGCVVINRFCTKTASWTSIELKPILVPHVRPAAATPMPPTDPHAGMSETVTNDSTPAGETIHRTPPTLPPALPEMHALEAYYLCWNADDSCVIVSYAESRTDAVYLDACIKVYDSIRGDCIHSLKIHKDLVIALSPHPLDNRILLSTGHDGIVVFWDIFKGTCIFTTKFPDALLDSKFSPDGSHIALVDMTGAAHMFAIGASPQAYVQVPEFQFFAKDWKVVKLADQHGGLVDEEAQLPAHLVAQGPLLDQSTSSHPASLQNIRLSRLAWIDSHNHGHSNSTCTDLHSNVRTKDMGLGAYDTRAAAAAFNRTTCIESDLVYRRSLLEEERQWIIFEQRYATQLLDIKLLKKRRNQIVESDNEGDDLIADLNETNGGGGGGDRTGGIVRGPGGLIAGVQPGNGASAFPSDPLTAAYPIFELPDSSGDEYVGGQDDLDEDSDGGLRALDDDEDDEDDDDGNESEDRSYSRRSEVRVNGGTSSGLAASGTARSTGNLAAEFNASAAHRMARAQNRQLSRAVSNGTNSRDGSGDRSSRSSRNQSRRTKRRAISSGSRRRSGRRQSDIAFVNENEDDDDEDQRPLLSSEESEADLTDGGSEEEPVHELRSSRPSTRTNRRTSSRNGNRSTSRKTLRSSRRNTNHSRPSSSSAAASSSRRSTARSGSKSKGKRKAKRSYRASPMQLKQRSGNGRIHHPVSVAASDRRVAASPWVSTTQQAWSPYLPQIGDTVAYIKTGHRLFIAKSAVLSSTTGITIPHTLIDESLPHVSFGQIVALDFDPGSVPTNTTTAEHAGTAISPDDESSDDSSSADIPVVCRLTMALLTPRNANTPISSSDDLAPMMVGAGGHSGGKGKRRTINIAFCDLDDLPDFLILFDNYVAGCQCRGNNIDGSLTFSAWRVGDRAVVRYGIEDYHGVIHSIAEDTDDPWDKYTVQFDGGASMDVDPNNTEPGLDTFSAWEMRPVDAVLPFTEQLSQQETDRILALVDDVLTKDEMSLFSDPVPYDLFPTYLFFVGYPMWLNQVRSRLLNGFYRRIESVVWDIERMKINASLFNESDSTISVLAEACFTHIASAVKDIGCFQLEWCVSSWIKGGSSSSSDGGLSADSSASDHNESDPIDVDDNGGVDRVDGNGRNDDDSDDALPGPSSSFKRPSTGSKRQIDRNGHVSEPSQSSGRSAKRQRRTRVIVSDESGDSVSAVSDGNSEDGQRSISGSNRGNSDSADEEGDTEVDASDASDYSEDVEDRDTVRRSPQRRH</sequence>
<feature type="region of interest" description="Disordered" evidence="6">
    <location>
        <begin position="35"/>
        <end position="71"/>
    </location>
</feature>
<evidence type="ECO:0000256" key="6">
    <source>
        <dbReference type="SAM" id="MobiDB-lite"/>
    </source>
</evidence>
<feature type="compositionally biased region" description="Acidic residues" evidence="6">
    <location>
        <begin position="920"/>
        <end position="933"/>
    </location>
</feature>
<feature type="compositionally biased region" description="Acidic residues" evidence="6">
    <location>
        <begin position="1687"/>
        <end position="1710"/>
    </location>
</feature>
<gene>
    <name evidence="8" type="ORF">BASA50_002616</name>
</gene>
<dbReference type="SUPFAM" id="SSF50978">
    <property type="entry name" value="WD40 repeat-like"/>
    <property type="match status" value="1"/>
</dbReference>
<feature type="compositionally biased region" description="Gly residues" evidence="6">
    <location>
        <begin position="847"/>
        <end position="866"/>
    </location>
</feature>
<feature type="region of interest" description="Disordered" evidence="6">
    <location>
        <begin position="1253"/>
        <end position="1277"/>
    </location>
</feature>
<dbReference type="PANTHER" id="PTHR16266:SF17">
    <property type="entry name" value="BRWD3"/>
    <property type="match status" value="1"/>
</dbReference>
<dbReference type="InterPro" id="IPR019775">
    <property type="entry name" value="WD40_repeat_CS"/>
</dbReference>
<feature type="compositionally biased region" description="Polar residues" evidence="6">
    <location>
        <begin position="1612"/>
        <end position="1624"/>
    </location>
</feature>